<dbReference type="SUPFAM" id="SSF53098">
    <property type="entry name" value="Ribonuclease H-like"/>
    <property type="match status" value="1"/>
</dbReference>
<keyword evidence="2" id="KW-1185">Reference proteome</keyword>
<organism evidence="1 2">
    <name type="scientific">Cryptolaemus montrouzieri</name>
    <dbReference type="NCBI Taxonomy" id="559131"/>
    <lineage>
        <taxon>Eukaryota</taxon>
        <taxon>Metazoa</taxon>
        <taxon>Ecdysozoa</taxon>
        <taxon>Arthropoda</taxon>
        <taxon>Hexapoda</taxon>
        <taxon>Insecta</taxon>
        <taxon>Pterygota</taxon>
        <taxon>Neoptera</taxon>
        <taxon>Endopterygota</taxon>
        <taxon>Coleoptera</taxon>
        <taxon>Polyphaga</taxon>
        <taxon>Cucujiformia</taxon>
        <taxon>Coccinelloidea</taxon>
        <taxon>Coccinellidae</taxon>
        <taxon>Scymninae</taxon>
        <taxon>Scymnini</taxon>
        <taxon>Cryptolaemus</taxon>
    </lineage>
</organism>
<gene>
    <name evidence="1" type="ORF">HHI36_016530</name>
</gene>
<dbReference type="EMBL" id="JABFTP020000124">
    <property type="protein sequence ID" value="KAL3279014.1"/>
    <property type="molecule type" value="Genomic_DNA"/>
</dbReference>
<proteinExistence type="predicted"/>
<reference evidence="1 2" key="1">
    <citation type="journal article" date="2021" name="BMC Biol.">
        <title>Horizontally acquired antibacterial genes associated with adaptive radiation of ladybird beetles.</title>
        <authorList>
            <person name="Li H.S."/>
            <person name="Tang X.F."/>
            <person name="Huang Y.H."/>
            <person name="Xu Z.Y."/>
            <person name="Chen M.L."/>
            <person name="Du X.Y."/>
            <person name="Qiu B.Y."/>
            <person name="Chen P.T."/>
            <person name="Zhang W."/>
            <person name="Slipinski A."/>
            <person name="Escalona H.E."/>
            <person name="Waterhouse R.M."/>
            <person name="Zwick A."/>
            <person name="Pang H."/>
        </authorList>
    </citation>
    <scope>NUCLEOTIDE SEQUENCE [LARGE SCALE GENOMIC DNA]</scope>
    <source>
        <strain evidence="1">SYSU2018</strain>
    </source>
</reference>
<evidence type="ECO:0000313" key="2">
    <source>
        <dbReference type="Proteomes" id="UP001516400"/>
    </source>
</evidence>
<accession>A0ABD2NKF3</accession>
<dbReference type="Proteomes" id="UP001516400">
    <property type="component" value="Unassembled WGS sequence"/>
</dbReference>
<name>A0ABD2NKF3_9CUCU</name>
<protein>
    <submittedName>
        <fullName evidence="1">Uncharacterized protein</fullName>
    </submittedName>
</protein>
<dbReference type="InterPro" id="IPR012337">
    <property type="entry name" value="RNaseH-like_sf"/>
</dbReference>
<evidence type="ECO:0000313" key="1">
    <source>
        <dbReference type="EMBL" id="KAL3279014.1"/>
    </source>
</evidence>
<dbReference type="AlphaFoldDB" id="A0ABD2NKF3"/>
<sequence length="134" mass="15491">MVNCIMNQYDKISPDTEISRNLKLAVLAELKKRFGKIEKVTIIALATLLDPRFKNIHFTDPQAAAHAIMALRGSLRDNEQISDNASSSSSDNDENPEYDFWSYHKVLAHKPEKGIRMIHQKMNYHYIYQILVRT</sequence>
<comment type="caution">
    <text evidence="1">The sequence shown here is derived from an EMBL/GenBank/DDBJ whole genome shotgun (WGS) entry which is preliminary data.</text>
</comment>